<comment type="caution">
    <text evidence="4">The sequence shown here is derived from an EMBL/GenBank/DDBJ whole genome shotgun (WGS) entry which is preliminary data.</text>
</comment>
<protein>
    <submittedName>
        <fullName evidence="4">Oxygen tolerance protein BatD</fullName>
    </submittedName>
</protein>
<gene>
    <name evidence="4" type="ORF">BDD43_5198</name>
</gene>
<proteinExistence type="predicted"/>
<evidence type="ECO:0000256" key="3">
    <source>
        <dbReference type="SAM" id="SignalP"/>
    </source>
</evidence>
<sequence length="605" mass="65605">MNIKKYIFILLLCCTGSVWGQSFTASVSKSQVATGEVFEVQFTLNASGGSYTQPSFGGLQVVGGPNESTSMESVNGSMSQSVSIGYDLVASKEGTYTIGSATVVSNGKTLSTRPITVKVIKGSPQQQQQQGGQGQQAGPDNSIGAAASGDMAKNVFIRAVVDKKNVYLGEQITVTYRLYTRVGLVGNSFDKAPDLNGFWSQDIKAAQQNTPWKTEMYQGQRYNAADIKQTILFPQRDGNLIIDPLTMSFVARKAMPARDIMEQMFGGRYEDVKVKASSPPVTIHVKPLPEAGKPAGFTGAVGVFKVAASVDKKELKANEALNYQLKITGSGNIKLLKDANINPPADFEKYDPKITDTITETERGVSGSRLLTYLLIPRHQGNYTIEPVPFSYFNPATGRYVSLATPAFAIKVNKGVDAGGNVTSLSPADQRDIKMLSKDIRYIKTSGPDVYKNGEMFFGSAGYYLLLLLGPLAFAGAFAYRRYNEQQNSDVVKVKNRRAAKLAAKHMANAQHELQAGNTKAFYEAVSRGLYGYLSDKLNIPAADLNQENIAAELKNRSVDDALIQKLLNTLNLCEMARFAPVSGVSQQDVFNGAKSTINDIETHV</sequence>
<dbReference type="PANTHER" id="PTHR40940:SF2">
    <property type="entry name" value="BATD"/>
    <property type="match status" value="1"/>
</dbReference>
<keyword evidence="2" id="KW-1133">Transmembrane helix</keyword>
<dbReference type="EMBL" id="RBKU01000001">
    <property type="protein sequence ID" value="RKR84945.1"/>
    <property type="molecule type" value="Genomic_DNA"/>
</dbReference>
<feature type="transmembrane region" description="Helical" evidence="2">
    <location>
        <begin position="461"/>
        <end position="480"/>
    </location>
</feature>
<dbReference type="OrthoDB" id="2079210at2"/>
<dbReference type="RefSeq" id="WP_121200936.1">
    <property type="nucleotide sequence ID" value="NZ_RBKU01000001.1"/>
</dbReference>
<accession>A0A495J7H9</accession>
<evidence type="ECO:0000256" key="1">
    <source>
        <dbReference type="SAM" id="MobiDB-lite"/>
    </source>
</evidence>
<keyword evidence="3" id="KW-0732">Signal</keyword>
<dbReference type="Pfam" id="PF13584">
    <property type="entry name" value="BatD"/>
    <property type="match status" value="3"/>
</dbReference>
<keyword evidence="2" id="KW-0812">Transmembrane</keyword>
<evidence type="ECO:0000313" key="5">
    <source>
        <dbReference type="Proteomes" id="UP000268007"/>
    </source>
</evidence>
<keyword evidence="5" id="KW-1185">Reference proteome</keyword>
<evidence type="ECO:0000313" key="4">
    <source>
        <dbReference type="EMBL" id="RKR84945.1"/>
    </source>
</evidence>
<keyword evidence="2" id="KW-0472">Membrane</keyword>
<feature type="region of interest" description="Disordered" evidence="1">
    <location>
        <begin position="121"/>
        <end position="144"/>
    </location>
</feature>
<dbReference type="AlphaFoldDB" id="A0A495J7H9"/>
<name>A0A495J7H9_9SPHI</name>
<feature type="chain" id="PRO_5019859828" evidence="3">
    <location>
        <begin position="21"/>
        <end position="605"/>
    </location>
</feature>
<evidence type="ECO:0000256" key="2">
    <source>
        <dbReference type="SAM" id="Phobius"/>
    </source>
</evidence>
<organism evidence="4 5">
    <name type="scientific">Mucilaginibacter gracilis</name>
    <dbReference type="NCBI Taxonomy" id="423350"/>
    <lineage>
        <taxon>Bacteria</taxon>
        <taxon>Pseudomonadati</taxon>
        <taxon>Bacteroidota</taxon>
        <taxon>Sphingobacteriia</taxon>
        <taxon>Sphingobacteriales</taxon>
        <taxon>Sphingobacteriaceae</taxon>
        <taxon>Mucilaginibacter</taxon>
    </lineage>
</organism>
<dbReference type="PANTHER" id="PTHR40940">
    <property type="entry name" value="PROTEIN BATD-RELATED"/>
    <property type="match status" value="1"/>
</dbReference>
<reference evidence="4 5" key="1">
    <citation type="submission" date="2018-10" db="EMBL/GenBank/DDBJ databases">
        <title>Genomic Encyclopedia of Archaeal and Bacterial Type Strains, Phase II (KMG-II): from individual species to whole genera.</title>
        <authorList>
            <person name="Goeker M."/>
        </authorList>
    </citation>
    <scope>NUCLEOTIDE SEQUENCE [LARGE SCALE GENOMIC DNA]</scope>
    <source>
        <strain evidence="4 5">DSM 18602</strain>
    </source>
</reference>
<dbReference type="InterPro" id="IPR025738">
    <property type="entry name" value="BatD"/>
</dbReference>
<dbReference type="Proteomes" id="UP000268007">
    <property type="component" value="Unassembled WGS sequence"/>
</dbReference>
<feature type="signal peptide" evidence="3">
    <location>
        <begin position="1"/>
        <end position="20"/>
    </location>
</feature>